<protein>
    <submittedName>
        <fullName evidence="3">Translation machinery-associated protein</fullName>
    </submittedName>
</protein>
<proteinExistence type="inferred from homology"/>
<dbReference type="InterPro" id="IPR038356">
    <property type="entry name" value="Tma16_sf"/>
</dbReference>
<dbReference type="OrthoDB" id="270284at2759"/>
<feature type="compositionally biased region" description="Basic residues" evidence="2">
    <location>
        <begin position="1"/>
        <end position="16"/>
    </location>
</feature>
<feature type="compositionally biased region" description="Basic and acidic residues" evidence="2">
    <location>
        <begin position="17"/>
        <end position="29"/>
    </location>
</feature>
<dbReference type="AlphaFoldDB" id="A0A3A2ZUD3"/>
<evidence type="ECO:0000256" key="1">
    <source>
        <dbReference type="ARBA" id="ARBA00034127"/>
    </source>
</evidence>
<sequence length="181" mass="20673">MARSFQKIHKHVSKKKGAVEALHENSRDAKRLRRAGARDDRVARVQAITSRGRDLYATTVERVAFFQENIPDESGPFSDNDMMELIKSYINRSSPEIEQLRSERRKGRPPSKREEALVQRTDAEDKEFKTGFWIPDLTQEDVLNVLKVWKGEWGGLGAMKFVRMTKDGGKQPSSFPPKGLS</sequence>
<gene>
    <name evidence="3" type="ORF">PHISCL_00884</name>
</gene>
<feature type="region of interest" description="Disordered" evidence="2">
    <location>
        <begin position="96"/>
        <end position="122"/>
    </location>
</feature>
<dbReference type="GO" id="GO:0005634">
    <property type="term" value="C:nucleus"/>
    <property type="evidence" value="ECO:0007669"/>
    <property type="project" value="TreeGrafter"/>
</dbReference>
<reference evidence="4" key="1">
    <citation type="submission" date="2017-02" db="EMBL/GenBank/DDBJ databases">
        <authorList>
            <person name="Tafer H."/>
            <person name="Lopandic K."/>
        </authorList>
    </citation>
    <scope>NUCLEOTIDE SEQUENCE [LARGE SCALE GENOMIC DNA]</scope>
    <source>
        <strain evidence="4">CBS 366.77</strain>
    </source>
</reference>
<evidence type="ECO:0000313" key="3">
    <source>
        <dbReference type="EMBL" id="RJE26752.1"/>
    </source>
</evidence>
<dbReference type="EMBL" id="MVGC01000015">
    <property type="protein sequence ID" value="RJE26752.1"/>
    <property type="molecule type" value="Genomic_DNA"/>
</dbReference>
<feature type="compositionally biased region" description="Basic and acidic residues" evidence="2">
    <location>
        <begin position="111"/>
        <end position="122"/>
    </location>
</feature>
<feature type="region of interest" description="Disordered" evidence="2">
    <location>
        <begin position="1"/>
        <end position="40"/>
    </location>
</feature>
<evidence type="ECO:0000313" key="4">
    <source>
        <dbReference type="Proteomes" id="UP000266188"/>
    </source>
</evidence>
<comment type="caution">
    <text evidence="3">The sequence shown here is derived from an EMBL/GenBank/DDBJ whole genome shotgun (WGS) entry which is preliminary data.</text>
</comment>
<evidence type="ECO:0000256" key="2">
    <source>
        <dbReference type="SAM" id="MobiDB-lite"/>
    </source>
</evidence>
<name>A0A3A2ZUD3_9EURO</name>
<dbReference type="PANTHER" id="PTHR13349">
    <property type="entry name" value="TRANSLATION MACHINERY-ASSOCIATED PROTEIN 16"/>
    <property type="match status" value="1"/>
</dbReference>
<dbReference type="Pfam" id="PF11176">
    <property type="entry name" value="Tma16"/>
    <property type="match status" value="1"/>
</dbReference>
<dbReference type="STRING" id="2070753.A0A3A2ZUD3"/>
<dbReference type="Gene3D" id="1.20.1440.170">
    <property type="entry name" value="Translation machinery-associated protein 16-like"/>
    <property type="match status" value="1"/>
</dbReference>
<dbReference type="InterPro" id="IPR021346">
    <property type="entry name" value="Tma16"/>
</dbReference>
<accession>A0A3A2ZUD3</accession>
<keyword evidence="4" id="KW-1185">Reference proteome</keyword>
<comment type="similarity">
    <text evidence="1">Belongs to the TMA16 family.</text>
</comment>
<dbReference type="Proteomes" id="UP000266188">
    <property type="component" value="Unassembled WGS sequence"/>
</dbReference>
<dbReference type="PANTHER" id="PTHR13349:SF2">
    <property type="entry name" value="TRANSLATION MACHINERY-ASSOCIATED PROTEIN 16"/>
    <property type="match status" value="1"/>
</dbReference>
<organism evidence="3 4">
    <name type="scientific">Aspergillus sclerotialis</name>
    <dbReference type="NCBI Taxonomy" id="2070753"/>
    <lineage>
        <taxon>Eukaryota</taxon>
        <taxon>Fungi</taxon>
        <taxon>Dikarya</taxon>
        <taxon>Ascomycota</taxon>
        <taxon>Pezizomycotina</taxon>
        <taxon>Eurotiomycetes</taxon>
        <taxon>Eurotiomycetidae</taxon>
        <taxon>Eurotiales</taxon>
        <taxon>Aspergillaceae</taxon>
        <taxon>Aspergillus</taxon>
        <taxon>Aspergillus subgen. Polypaecilum</taxon>
    </lineage>
</organism>